<dbReference type="Proteomes" id="UP001205906">
    <property type="component" value="Unassembled WGS sequence"/>
</dbReference>
<dbReference type="SUPFAM" id="SSF56112">
    <property type="entry name" value="Protein kinase-like (PK-like)"/>
    <property type="match status" value="1"/>
</dbReference>
<organism evidence="6 7">
    <name type="scientific">Mesorhizobium liriopis</name>
    <dbReference type="NCBI Taxonomy" id="2953882"/>
    <lineage>
        <taxon>Bacteria</taxon>
        <taxon>Pseudomonadati</taxon>
        <taxon>Pseudomonadota</taxon>
        <taxon>Alphaproteobacteria</taxon>
        <taxon>Hyphomicrobiales</taxon>
        <taxon>Phyllobacteriaceae</taxon>
        <taxon>Mesorhizobium</taxon>
    </lineage>
</organism>
<dbReference type="InterPro" id="IPR004147">
    <property type="entry name" value="ABC1_dom"/>
</dbReference>
<evidence type="ECO:0000256" key="4">
    <source>
        <dbReference type="ARBA" id="ARBA00022840"/>
    </source>
</evidence>
<dbReference type="EMBL" id="JAMXQS010000003">
    <property type="protein sequence ID" value="MCO6049708.1"/>
    <property type="molecule type" value="Genomic_DNA"/>
</dbReference>
<name>A0ABT1C4W8_9HYPH</name>
<comment type="caution">
    <text evidence="6">The sequence shown here is derived from an EMBL/GenBank/DDBJ whole genome shotgun (WGS) entry which is preliminary data.</text>
</comment>
<reference evidence="6 7" key="1">
    <citation type="submission" date="2022-06" db="EMBL/GenBank/DDBJ databases">
        <title>Mesorhizobium sp. strain RP14 Genome sequencing and assembly.</title>
        <authorList>
            <person name="Kim I."/>
        </authorList>
    </citation>
    <scope>NUCLEOTIDE SEQUENCE [LARGE SCALE GENOMIC DNA]</scope>
    <source>
        <strain evidence="7">RP14(2022)</strain>
    </source>
</reference>
<sequence length="442" mass="48315">MAFRSPPPGGRLVPQSRLARLARIGSAAAGVSGNMLVQGTGRLLRGQAPALSDLLLTPANITRVTDELARLRGAAMKLGQLVSMDAGRSLPPELAAIMARLRNAAEPMPEAQLRAVLDANWGAGWHEQLAEFHFEPMAAASIGEVHRAKTHDGRVLAIKVQYPGVRESIESDVDNVGTLLRLTGLVPSGIDTRPLLAEAKRQLREEADYRSEARYLQSFAALLGSDDAFVVPALVPEFSTDTVLAMQFVDSVPIETLDNASQATCDRVAAKLIELFLRELFEFGLMQTDPNFANYRFQPESGRIVLLDFGASRAFAPELVARFKRLLQAGLEGDRTAAKQAMLDIGILENGHPRIFEVSVLVMVDTIFQAIRSADPFDFADSSLVEKLENQGRALTERRDALRAPPADVLFLQRKLGGLFLLATRLKARVPLAQMLQDYADR</sequence>
<keyword evidence="2" id="KW-0808">Transferase</keyword>
<keyword evidence="7" id="KW-1185">Reference proteome</keyword>
<dbReference type="PANTHER" id="PTHR43851">
    <property type="match status" value="1"/>
</dbReference>
<protein>
    <submittedName>
        <fullName evidence="6">AarF/ABC1/UbiB kinase family protein</fullName>
    </submittedName>
</protein>
<evidence type="ECO:0000256" key="3">
    <source>
        <dbReference type="ARBA" id="ARBA00022741"/>
    </source>
</evidence>
<keyword evidence="6" id="KW-0418">Kinase</keyword>
<keyword evidence="4" id="KW-0067">ATP-binding</keyword>
<evidence type="ECO:0000313" key="7">
    <source>
        <dbReference type="Proteomes" id="UP001205906"/>
    </source>
</evidence>
<dbReference type="GO" id="GO:0016301">
    <property type="term" value="F:kinase activity"/>
    <property type="evidence" value="ECO:0007669"/>
    <property type="project" value="UniProtKB-KW"/>
</dbReference>
<gene>
    <name evidence="6" type="ORF">NGM99_07875</name>
</gene>
<dbReference type="InterPro" id="IPR011009">
    <property type="entry name" value="Kinase-like_dom_sf"/>
</dbReference>
<dbReference type="InterPro" id="IPR034646">
    <property type="entry name" value="ADCK3_dom"/>
</dbReference>
<evidence type="ECO:0000256" key="1">
    <source>
        <dbReference type="ARBA" id="ARBA00009670"/>
    </source>
</evidence>
<keyword evidence="3" id="KW-0547">Nucleotide-binding</keyword>
<dbReference type="RefSeq" id="WP_252817738.1">
    <property type="nucleotide sequence ID" value="NZ_JAMXQS010000003.1"/>
</dbReference>
<comment type="similarity">
    <text evidence="1">Belongs to the protein kinase superfamily. ADCK protein kinase family.</text>
</comment>
<accession>A0ABT1C4W8</accession>
<proteinExistence type="inferred from homology"/>
<dbReference type="InterPro" id="IPR051409">
    <property type="entry name" value="Atypical_kinase_ADCK"/>
</dbReference>
<evidence type="ECO:0000259" key="5">
    <source>
        <dbReference type="Pfam" id="PF03109"/>
    </source>
</evidence>
<dbReference type="Pfam" id="PF03109">
    <property type="entry name" value="ABC1"/>
    <property type="match status" value="1"/>
</dbReference>
<evidence type="ECO:0000256" key="2">
    <source>
        <dbReference type="ARBA" id="ARBA00022679"/>
    </source>
</evidence>
<feature type="domain" description="ABC1 atypical kinase-like" evidence="5">
    <location>
        <begin position="100"/>
        <end position="341"/>
    </location>
</feature>
<dbReference type="CDD" id="cd13970">
    <property type="entry name" value="ABC1_ADCK3"/>
    <property type="match status" value="1"/>
</dbReference>
<dbReference type="PANTHER" id="PTHR43851:SF3">
    <property type="entry name" value="COENZYME Q8"/>
    <property type="match status" value="1"/>
</dbReference>
<evidence type="ECO:0000313" key="6">
    <source>
        <dbReference type="EMBL" id="MCO6049708.1"/>
    </source>
</evidence>